<name>A0A6G1IJR1_9PLEO</name>
<proteinExistence type="predicted"/>
<keyword evidence="2" id="KW-1185">Reference proteome</keyword>
<protein>
    <submittedName>
        <fullName evidence="1">Uncharacterized protein</fullName>
    </submittedName>
</protein>
<dbReference type="EMBL" id="MU005614">
    <property type="protein sequence ID" value="KAF2678129.1"/>
    <property type="molecule type" value="Genomic_DNA"/>
</dbReference>
<evidence type="ECO:0000313" key="2">
    <source>
        <dbReference type="Proteomes" id="UP000799291"/>
    </source>
</evidence>
<accession>A0A6G1IJR1</accession>
<evidence type="ECO:0000313" key="1">
    <source>
        <dbReference type="EMBL" id="KAF2678129.1"/>
    </source>
</evidence>
<reference evidence="1" key="1">
    <citation type="journal article" date="2020" name="Stud. Mycol.">
        <title>101 Dothideomycetes genomes: a test case for predicting lifestyles and emergence of pathogens.</title>
        <authorList>
            <person name="Haridas S."/>
            <person name="Albert R."/>
            <person name="Binder M."/>
            <person name="Bloem J."/>
            <person name="Labutti K."/>
            <person name="Salamov A."/>
            <person name="Andreopoulos B."/>
            <person name="Baker S."/>
            <person name="Barry K."/>
            <person name="Bills G."/>
            <person name="Bluhm B."/>
            <person name="Cannon C."/>
            <person name="Castanera R."/>
            <person name="Culley D."/>
            <person name="Daum C."/>
            <person name="Ezra D."/>
            <person name="Gonzalez J."/>
            <person name="Henrissat B."/>
            <person name="Kuo A."/>
            <person name="Liang C."/>
            <person name="Lipzen A."/>
            <person name="Lutzoni F."/>
            <person name="Magnuson J."/>
            <person name="Mondo S."/>
            <person name="Nolan M."/>
            <person name="Ohm R."/>
            <person name="Pangilinan J."/>
            <person name="Park H.-J."/>
            <person name="Ramirez L."/>
            <person name="Alfaro M."/>
            <person name="Sun H."/>
            <person name="Tritt A."/>
            <person name="Yoshinaga Y."/>
            <person name="Zwiers L.-H."/>
            <person name="Turgeon B."/>
            <person name="Goodwin S."/>
            <person name="Spatafora J."/>
            <person name="Crous P."/>
            <person name="Grigoriev I."/>
        </authorList>
    </citation>
    <scope>NUCLEOTIDE SEQUENCE</scope>
    <source>
        <strain evidence="1">CBS 122367</strain>
    </source>
</reference>
<dbReference type="Proteomes" id="UP000799291">
    <property type="component" value="Unassembled WGS sequence"/>
</dbReference>
<dbReference type="AlphaFoldDB" id="A0A6G1IJR1"/>
<sequence length="61" mass="7243">MRGSTEDRNPSTRSWHESYFAHAVRPQPEAHTPRWTHYHGLATTRDARAPLRSWHSTYERV</sequence>
<organism evidence="1 2">
    <name type="scientific">Lentithecium fluviatile CBS 122367</name>
    <dbReference type="NCBI Taxonomy" id="1168545"/>
    <lineage>
        <taxon>Eukaryota</taxon>
        <taxon>Fungi</taxon>
        <taxon>Dikarya</taxon>
        <taxon>Ascomycota</taxon>
        <taxon>Pezizomycotina</taxon>
        <taxon>Dothideomycetes</taxon>
        <taxon>Pleosporomycetidae</taxon>
        <taxon>Pleosporales</taxon>
        <taxon>Massarineae</taxon>
        <taxon>Lentitheciaceae</taxon>
        <taxon>Lentithecium</taxon>
    </lineage>
</organism>
<gene>
    <name evidence="1" type="ORF">K458DRAFT_423309</name>
</gene>